<sequence>MLIRTVEQFLRKHDMAATKFGRLAAHDPRFVLDLRMGRIPRPGTEKRVRQWMEDYSPDRVPPAFDAKTAGTMGYEVKGYAAPALAGRTKVQGAFAHAH</sequence>
<reference evidence="1 2" key="1">
    <citation type="submission" date="2020-06" db="EMBL/GenBank/DDBJ databases">
        <title>Altererythrobacter lutimaris sp. nov., a marine bacterium isolated from a tidal flat.</title>
        <authorList>
            <person name="Kim D."/>
            <person name="Yoo Y."/>
            <person name="Kim J.-J."/>
        </authorList>
    </citation>
    <scope>NUCLEOTIDE SEQUENCE [LARGE SCALE GENOMIC DNA]</scope>
    <source>
        <strain evidence="1 2">JGD-16</strain>
    </source>
</reference>
<evidence type="ECO:0000313" key="2">
    <source>
        <dbReference type="Proteomes" id="UP000546031"/>
    </source>
</evidence>
<gene>
    <name evidence="1" type="ORF">HUO12_05050</name>
</gene>
<organism evidence="1 2">
    <name type="scientific">Altererythrobacter lutimaris</name>
    <dbReference type="NCBI Taxonomy" id="2743979"/>
    <lineage>
        <taxon>Bacteria</taxon>
        <taxon>Pseudomonadati</taxon>
        <taxon>Pseudomonadota</taxon>
        <taxon>Alphaproteobacteria</taxon>
        <taxon>Sphingomonadales</taxon>
        <taxon>Erythrobacteraceae</taxon>
        <taxon>Altererythrobacter</taxon>
    </lineage>
</organism>
<dbReference type="AlphaFoldDB" id="A0A850H4Y9"/>
<name>A0A850H4Y9_9SPHN</name>
<protein>
    <submittedName>
        <fullName evidence="1">Uncharacterized protein</fullName>
    </submittedName>
</protein>
<dbReference type="Proteomes" id="UP000546031">
    <property type="component" value="Unassembled WGS sequence"/>
</dbReference>
<proteinExistence type="predicted"/>
<evidence type="ECO:0000313" key="1">
    <source>
        <dbReference type="EMBL" id="NVE94264.1"/>
    </source>
</evidence>
<keyword evidence="2" id="KW-1185">Reference proteome</keyword>
<comment type="caution">
    <text evidence="1">The sequence shown here is derived from an EMBL/GenBank/DDBJ whole genome shotgun (WGS) entry which is preliminary data.</text>
</comment>
<dbReference type="EMBL" id="JABWTA010000001">
    <property type="protein sequence ID" value="NVE94264.1"/>
    <property type="molecule type" value="Genomic_DNA"/>
</dbReference>
<dbReference type="RefSeq" id="WP_176271648.1">
    <property type="nucleotide sequence ID" value="NZ_JABWTA010000001.1"/>
</dbReference>
<accession>A0A850H4Y9</accession>